<keyword evidence="2" id="KW-0812">Transmembrane</keyword>
<dbReference type="EMBL" id="MPDP01000264">
    <property type="protein sequence ID" value="KAK1464599.1"/>
    <property type="molecule type" value="Genomic_DNA"/>
</dbReference>
<dbReference type="Proteomes" id="UP001239213">
    <property type="component" value="Unassembled WGS sequence"/>
</dbReference>
<evidence type="ECO:0000256" key="1">
    <source>
        <dbReference type="SAM" id="MobiDB-lite"/>
    </source>
</evidence>
<accession>A0AAI9UW66</accession>
<sequence>APLQYADRRPVPSQGPAPPDQPYHEPADTPASEVRREPIRPVASVGLEAAAYQILVNPQATNVEKRPAPLSSTFRPSNKPGPSSNEGYASSGLVDSTSFHRRNFNFSLQSSRSTLHLSTSACPPPELLQNITAMNPAVEKLLVTLVDGRAEVIRFRQDNLISLHDELRKESAALTAAQEKDTGASKTEIEAEHFLALEAVRHFYESLNFSKEIEAEYLVVHGKDNTSRRTGAGLVIIRPTTYTRLFSILSPLAAALAAGSVVVLEEGLQLEDTLSQLDSVLRNVLTRALNQNAFCIAKKITDETLLSQAILVDQTNTATPNASRANHLISANGARTVAIVDRTADIEAAAKAITAARFSFGGQSPYAPDLVLVNEFVKKEFFEACSKYASLAFARETTVKRASDSASDETRKAVQEAEDKRLASSFGSKDFKLVDIQDRNASLLNIKMSGRFLPITTSSGLVDSIYTHEFENPLLAAYLFASPDAAKYLSQFLPAHVSVINQIPSNLLLGPAAPLSHEVAFEFRYSREMFSVARPHFVEKPVGALAKLEQLLTSSGAITAQNLHALAVAPLRPTNQPGNSRLGFFEQGFVLGAGLIMSVVLPSLAYGTWIGGRRVFDYALKLRG</sequence>
<dbReference type="PANTHER" id="PTHR43111">
    <property type="entry name" value="ALDEHYDE DEHYDROGENASE B-RELATED"/>
    <property type="match status" value="1"/>
</dbReference>
<dbReference type="InterPro" id="IPR015590">
    <property type="entry name" value="Aldehyde_DH_dom"/>
</dbReference>
<keyword evidence="2" id="KW-0472">Membrane</keyword>
<proteinExistence type="predicted"/>
<dbReference type="GO" id="GO:0016620">
    <property type="term" value="F:oxidoreductase activity, acting on the aldehyde or oxo group of donors, NAD or NADP as acceptor"/>
    <property type="evidence" value="ECO:0007669"/>
    <property type="project" value="InterPro"/>
</dbReference>
<feature type="non-terminal residue" evidence="4">
    <location>
        <position position="1"/>
    </location>
</feature>
<dbReference type="Gene3D" id="3.40.605.10">
    <property type="entry name" value="Aldehyde Dehydrogenase, Chain A, domain 1"/>
    <property type="match status" value="1"/>
</dbReference>
<feature type="domain" description="Aldehyde dehydrogenase" evidence="3">
    <location>
        <begin position="325"/>
        <end position="391"/>
    </location>
</feature>
<gene>
    <name evidence="4" type="ORF">CCUS01_07845</name>
</gene>
<feature type="compositionally biased region" description="Basic and acidic residues" evidence="1">
    <location>
        <begin position="1"/>
        <end position="10"/>
    </location>
</feature>
<evidence type="ECO:0000256" key="2">
    <source>
        <dbReference type="SAM" id="Phobius"/>
    </source>
</evidence>
<dbReference type="InterPro" id="IPR016162">
    <property type="entry name" value="Ald_DH_N"/>
</dbReference>
<dbReference type="Gene3D" id="3.40.309.10">
    <property type="entry name" value="Aldehyde Dehydrogenase, Chain A, domain 2"/>
    <property type="match status" value="1"/>
</dbReference>
<keyword evidence="2" id="KW-1133">Transmembrane helix</keyword>
<dbReference type="InterPro" id="IPR016163">
    <property type="entry name" value="Ald_DH_C"/>
</dbReference>
<dbReference type="SUPFAM" id="SSF53720">
    <property type="entry name" value="ALDH-like"/>
    <property type="match status" value="1"/>
</dbReference>
<feature type="region of interest" description="Disordered" evidence="1">
    <location>
        <begin position="66"/>
        <end position="90"/>
    </location>
</feature>
<feature type="compositionally biased region" description="Basic and acidic residues" evidence="1">
    <location>
        <begin position="22"/>
        <end position="37"/>
    </location>
</feature>
<dbReference type="InterPro" id="IPR016161">
    <property type="entry name" value="Ald_DH/histidinol_DH"/>
</dbReference>
<evidence type="ECO:0000313" key="4">
    <source>
        <dbReference type="EMBL" id="KAK1464599.1"/>
    </source>
</evidence>
<keyword evidence="5" id="KW-1185">Reference proteome</keyword>
<comment type="caution">
    <text evidence="4">The sequence shown here is derived from an EMBL/GenBank/DDBJ whole genome shotgun (WGS) entry which is preliminary data.</text>
</comment>
<protein>
    <recommendedName>
        <fullName evidence="3">Aldehyde dehydrogenase domain-containing protein</fullName>
    </recommendedName>
</protein>
<name>A0AAI9UW66_9PEZI</name>
<dbReference type="AlphaFoldDB" id="A0AAI9UW66"/>
<organism evidence="4 5">
    <name type="scientific">Colletotrichum cuscutae</name>
    <dbReference type="NCBI Taxonomy" id="1209917"/>
    <lineage>
        <taxon>Eukaryota</taxon>
        <taxon>Fungi</taxon>
        <taxon>Dikarya</taxon>
        <taxon>Ascomycota</taxon>
        <taxon>Pezizomycotina</taxon>
        <taxon>Sordariomycetes</taxon>
        <taxon>Hypocreomycetidae</taxon>
        <taxon>Glomerellales</taxon>
        <taxon>Glomerellaceae</taxon>
        <taxon>Colletotrichum</taxon>
        <taxon>Colletotrichum acutatum species complex</taxon>
    </lineage>
</organism>
<reference evidence="4" key="1">
    <citation type="submission" date="2016-11" db="EMBL/GenBank/DDBJ databases">
        <title>The genome sequence of Colletotrichum cuscutae.</title>
        <authorList>
            <person name="Baroncelli R."/>
        </authorList>
    </citation>
    <scope>NUCLEOTIDE SEQUENCE</scope>
    <source>
        <strain evidence="4">IMI 304802</strain>
    </source>
</reference>
<evidence type="ECO:0000259" key="3">
    <source>
        <dbReference type="Pfam" id="PF00171"/>
    </source>
</evidence>
<dbReference type="PANTHER" id="PTHR43111:SF1">
    <property type="entry name" value="ALDEHYDE DEHYDROGENASE B-RELATED"/>
    <property type="match status" value="1"/>
</dbReference>
<feature type="compositionally biased region" description="Polar residues" evidence="1">
    <location>
        <begin position="70"/>
        <end position="90"/>
    </location>
</feature>
<dbReference type="Pfam" id="PF00171">
    <property type="entry name" value="Aldedh"/>
    <property type="match status" value="1"/>
</dbReference>
<feature type="transmembrane region" description="Helical" evidence="2">
    <location>
        <begin position="589"/>
        <end position="611"/>
    </location>
</feature>
<feature type="region of interest" description="Disordered" evidence="1">
    <location>
        <begin position="1"/>
        <end position="37"/>
    </location>
</feature>
<evidence type="ECO:0000313" key="5">
    <source>
        <dbReference type="Proteomes" id="UP001239213"/>
    </source>
</evidence>